<protein>
    <recommendedName>
        <fullName evidence="2">Autophagy-related protein 14</fullName>
    </recommendedName>
</protein>
<feature type="region of interest" description="Disordered" evidence="4">
    <location>
        <begin position="74"/>
        <end position="117"/>
    </location>
</feature>
<reference evidence="5 6" key="1">
    <citation type="submission" date="2023-08" db="EMBL/GenBank/DDBJ databases">
        <title>Black Yeasts Isolated from many extreme environments.</title>
        <authorList>
            <person name="Coleine C."/>
            <person name="Stajich J.E."/>
            <person name="Selbmann L."/>
        </authorList>
    </citation>
    <scope>NUCLEOTIDE SEQUENCE [LARGE SCALE GENOMIC DNA]</scope>
    <source>
        <strain evidence="5 6">CCFEE 5885</strain>
    </source>
</reference>
<feature type="compositionally biased region" description="Basic and acidic residues" evidence="4">
    <location>
        <begin position="321"/>
        <end position="348"/>
    </location>
</feature>
<evidence type="ECO:0000256" key="1">
    <source>
        <dbReference type="ARBA" id="ARBA00009574"/>
    </source>
</evidence>
<feature type="region of interest" description="Disordered" evidence="4">
    <location>
        <begin position="314"/>
        <end position="373"/>
    </location>
</feature>
<organism evidence="5 6">
    <name type="scientific">Lithohypha guttulata</name>
    <dbReference type="NCBI Taxonomy" id="1690604"/>
    <lineage>
        <taxon>Eukaryota</taxon>
        <taxon>Fungi</taxon>
        <taxon>Dikarya</taxon>
        <taxon>Ascomycota</taxon>
        <taxon>Pezizomycotina</taxon>
        <taxon>Eurotiomycetes</taxon>
        <taxon>Chaetothyriomycetidae</taxon>
        <taxon>Chaetothyriales</taxon>
        <taxon>Trichomeriaceae</taxon>
        <taxon>Lithohypha</taxon>
    </lineage>
</organism>
<comment type="similarity">
    <text evidence="1">Belongs to the ATG14 family.</text>
</comment>
<proteinExistence type="inferred from homology"/>
<evidence type="ECO:0000256" key="2">
    <source>
        <dbReference type="ARBA" id="ARBA00013807"/>
    </source>
</evidence>
<dbReference type="Proteomes" id="UP001345013">
    <property type="component" value="Unassembled WGS sequence"/>
</dbReference>
<dbReference type="PANTHER" id="PTHR15157">
    <property type="entry name" value="UV RADIATION RESISTANCE-ASSOCIATED GENE PROTEIN"/>
    <property type="match status" value="1"/>
</dbReference>
<feature type="compositionally biased region" description="Polar residues" evidence="4">
    <location>
        <begin position="576"/>
        <end position="586"/>
    </location>
</feature>
<dbReference type="EMBL" id="JAVRRG010000035">
    <property type="protein sequence ID" value="KAK5094304.1"/>
    <property type="molecule type" value="Genomic_DNA"/>
</dbReference>
<accession>A0ABR0KFT5</accession>
<comment type="caution">
    <text evidence="5">The sequence shown here is derived from an EMBL/GenBank/DDBJ whole genome shotgun (WGS) entry which is preliminary data.</text>
</comment>
<evidence type="ECO:0000256" key="3">
    <source>
        <dbReference type="ARBA" id="ARBA00023054"/>
    </source>
</evidence>
<evidence type="ECO:0000313" key="6">
    <source>
        <dbReference type="Proteomes" id="UP001345013"/>
    </source>
</evidence>
<sequence length="618" mass="70117">MSKVEAPKTDRREQPFLYTWNRRLRHLHGISLRNLNLSPASSRPRGKTITDDDYNLKTAAKALVRDESRTLHHAKSYDQLSKPVADSQQNAIRASPSNEKTGKGLQRPARGTMRRRSTLHWATSNPRMRQNKLEDVEVYRLVTSWFSLHHEAFEQPIYISEVMANSMNPSFSFFDLDSFSASIARSDHFVLRVWSKTELMDDYRTLIELHVNMRSLQFIGRSLENFHHPLPENCVLLHLSDGIYTSFTDLPAEAPHQPPLTAAMKATVPVQAASFDSLLKLANIDDVVQDALRTRAKIEADINRLLAGMPQAEHALSRLSSQREKTRNAKRAQEAERKNLENATKAKSELNSSLQSRRDVVRTLPGTQQKTHERCKKVDAELRKLQKELGSLEEISQGQIRRISTSLLQVFPIEPLKNKALQFTIRNIHLPNSAYSDTNRDEIAAALGYTAQLVYRLSLYLSIPLPYPIEPHESNAFICDDISAGIAQRQFPLQPAGATYKFEYGVFLLNKDIEFLMNRCGLRMMDIRHTLPNLKYLMFVLTAGSGELPDRKVGGIRGLLRGRLTPNMSRRDSEESVTSQASTGLSQEEKTDDMEDVFNGPVRAKGLPYRKSMLRDAG</sequence>
<keyword evidence="6" id="KW-1185">Reference proteome</keyword>
<dbReference type="Pfam" id="PF10186">
    <property type="entry name" value="ATG14"/>
    <property type="match status" value="1"/>
</dbReference>
<name>A0ABR0KFT5_9EURO</name>
<feature type="region of interest" description="Disordered" evidence="4">
    <location>
        <begin position="564"/>
        <end position="603"/>
    </location>
</feature>
<evidence type="ECO:0000256" key="4">
    <source>
        <dbReference type="SAM" id="MobiDB-lite"/>
    </source>
</evidence>
<dbReference type="InterPro" id="IPR018791">
    <property type="entry name" value="UV_resistance/autophagy_Atg14"/>
</dbReference>
<feature type="compositionally biased region" description="Polar residues" evidence="4">
    <location>
        <begin position="86"/>
        <end position="99"/>
    </location>
</feature>
<gene>
    <name evidence="5" type="ORF">LTR24_003678</name>
</gene>
<dbReference type="PANTHER" id="PTHR15157:SF5">
    <property type="entry name" value="UV RADIATION RESISTANCE-ASSOCIATED GENE PROTEIN"/>
    <property type="match status" value="1"/>
</dbReference>
<evidence type="ECO:0000313" key="5">
    <source>
        <dbReference type="EMBL" id="KAK5094304.1"/>
    </source>
</evidence>
<keyword evidence="3" id="KW-0175">Coiled coil</keyword>